<evidence type="ECO:0000256" key="4">
    <source>
        <dbReference type="ARBA" id="ARBA00022833"/>
    </source>
</evidence>
<organism evidence="10 11">
    <name type="scientific">Varroa destructor</name>
    <name type="common">Honeybee mite</name>
    <dbReference type="NCBI Taxonomy" id="109461"/>
    <lineage>
        <taxon>Eukaryota</taxon>
        <taxon>Metazoa</taxon>
        <taxon>Ecdysozoa</taxon>
        <taxon>Arthropoda</taxon>
        <taxon>Chelicerata</taxon>
        <taxon>Arachnida</taxon>
        <taxon>Acari</taxon>
        <taxon>Parasitiformes</taxon>
        <taxon>Mesostigmata</taxon>
        <taxon>Gamasina</taxon>
        <taxon>Dermanyssoidea</taxon>
        <taxon>Varroidae</taxon>
        <taxon>Varroa</taxon>
    </lineage>
</organism>
<feature type="domain" description="Ras-associating" evidence="8">
    <location>
        <begin position="302"/>
        <end position="390"/>
    </location>
</feature>
<reference evidence="10" key="1">
    <citation type="submission" date="2021-01" db="UniProtKB">
        <authorList>
            <consortium name="EnsemblMetazoa"/>
        </authorList>
    </citation>
    <scope>IDENTIFICATION</scope>
</reference>
<keyword evidence="2" id="KW-0493">Microtubule</keyword>
<feature type="chain" id="PRO_5029901646" description="Ras association domain-containing protein 1" evidence="6">
    <location>
        <begin position="19"/>
        <end position="452"/>
    </location>
</feature>
<dbReference type="InterPro" id="IPR000159">
    <property type="entry name" value="RA_dom"/>
</dbReference>
<evidence type="ECO:0000256" key="2">
    <source>
        <dbReference type="ARBA" id="ARBA00022701"/>
    </source>
</evidence>
<dbReference type="Gene3D" id="1.20.5.110">
    <property type="match status" value="1"/>
</dbReference>
<dbReference type="CDD" id="cd01778">
    <property type="entry name" value="RA_RASSF1_like"/>
    <property type="match status" value="1"/>
</dbReference>
<accession>A0A7M7JQD8</accession>
<dbReference type="Proteomes" id="UP000594260">
    <property type="component" value="Unplaced"/>
</dbReference>
<comment type="subcellular location">
    <subcellularLocation>
        <location evidence="1">Cytoplasm</location>
        <location evidence="1">Cytoskeleton</location>
    </subcellularLocation>
</comment>
<dbReference type="SMART" id="SM00314">
    <property type="entry name" value="RA"/>
    <property type="match status" value="1"/>
</dbReference>
<evidence type="ECO:0000259" key="9">
    <source>
        <dbReference type="PROSITE" id="PS50951"/>
    </source>
</evidence>
<feature type="signal peptide" evidence="6">
    <location>
        <begin position="1"/>
        <end position="18"/>
    </location>
</feature>
<dbReference type="Gene3D" id="3.30.60.20">
    <property type="match status" value="1"/>
</dbReference>
<dbReference type="PROSITE" id="PS50951">
    <property type="entry name" value="SARAH"/>
    <property type="match status" value="1"/>
</dbReference>
<evidence type="ECO:0000259" key="7">
    <source>
        <dbReference type="PROSITE" id="PS50081"/>
    </source>
</evidence>
<dbReference type="OMA" id="PAFEMTW"/>
<dbReference type="PANTHER" id="PTHR22738">
    <property type="entry name" value="RASSF"/>
    <property type="match status" value="1"/>
</dbReference>
<evidence type="ECO:0000256" key="6">
    <source>
        <dbReference type="SAM" id="SignalP"/>
    </source>
</evidence>
<dbReference type="InParanoid" id="A0A7M7JQD8"/>
<dbReference type="GO" id="GO:0005874">
    <property type="term" value="C:microtubule"/>
    <property type="evidence" value="ECO:0007669"/>
    <property type="project" value="UniProtKB-KW"/>
</dbReference>
<dbReference type="Gene3D" id="3.10.20.90">
    <property type="entry name" value="Phosphatidylinositol 3-kinase Catalytic Subunit, Chain A, domain 1"/>
    <property type="match status" value="1"/>
</dbReference>
<dbReference type="Pfam" id="PF00130">
    <property type="entry name" value="C1_1"/>
    <property type="match status" value="1"/>
</dbReference>
<name>A0A7M7JQD8_VARDE</name>
<evidence type="ECO:0000259" key="8">
    <source>
        <dbReference type="PROSITE" id="PS50200"/>
    </source>
</evidence>
<dbReference type="Pfam" id="PF00788">
    <property type="entry name" value="RA"/>
    <property type="match status" value="1"/>
</dbReference>
<dbReference type="InterPro" id="IPR046349">
    <property type="entry name" value="C1-like_sf"/>
</dbReference>
<dbReference type="InterPro" id="IPR029071">
    <property type="entry name" value="Ubiquitin-like_domsf"/>
</dbReference>
<evidence type="ECO:0000256" key="1">
    <source>
        <dbReference type="ARBA" id="ARBA00004245"/>
    </source>
</evidence>
<dbReference type="InterPro" id="IPR011524">
    <property type="entry name" value="SARAH_dom"/>
</dbReference>
<evidence type="ECO:0000256" key="5">
    <source>
        <dbReference type="ARBA" id="ARBA00023212"/>
    </source>
</evidence>
<dbReference type="SMART" id="SM00109">
    <property type="entry name" value="C1"/>
    <property type="match status" value="1"/>
</dbReference>
<evidence type="ECO:0008006" key="12">
    <source>
        <dbReference type="Google" id="ProtNLM"/>
    </source>
</evidence>
<dbReference type="GeneID" id="111247687"/>
<sequence length="452" mass="51549">MASVWLFTQLIVLRSALAQIIGQAPSAMASSADSVRDDISKGDRSSKIFERSQVDDRTLRRSSTTAERLPTSSFNFLPNFFWQNISSFLLGGKKMGSKTPDGTLESEFSLPLFPYQSLPNKKRPRAGELIELASFGFVEIENIERQGAGHEFQPTNLDHPAWCDRCGDLIWCVGPLGQLVQCTQCKFTCHANCLQFITVDCQPQPPVAPLIEHVDRAPSPNLSISNLSREELMHLINKHNRRFPDLEMSLSAEDSSPLVVTGFIRVCMNLMRPINVISGTRPPSIYDILKQDDTLTEGRTLTSFYLPMDTMKALHVDSEMTAQRVIVTLLKKFKVADSPLKYALYESYMEGEGKLKLRRLDDLEKPLMLTLTWMEKGLTNRQFLLQENDGADINWEMFALPELENFIKILELEEAEYLRQIRVKYVSTQEVIQKLLEQKMPRSPTHDDDRYY</sequence>
<dbReference type="InterPro" id="IPR033614">
    <property type="entry name" value="RASSF1-6"/>
</dbReference>
<dbReference type="EnsemblMetazoa" id="XM_022798938">
    <property type="protein sequence ID" value="XP_022654673"/>
    <property type="gene ID" value="LOC111247687"/>
</dbReference>
<dbReference type="CDD" id="cd20885">
    <property type="entry name" value="C1_RASSF1"/>
    <property type="match status" value="1"/>
</dbReference>
<evidence type="ECO:0000256" key="3">
    <source>
        <dbReference type="ARBA" id="ARBA00022723"/>
    </source>
</evidence>
<dbReference type="PANTHER" id="PTHR22738:SF10">
    <property type="entry name" value="RAS ASSOCIATION DOMAIN-CONTAINING PROTEIN 1 HOMOLOG"/>
    <property type="match status" value="1"/>
</dbReference>
<proteinExistence type="predicted"/>
<keyword evidence="6" id="KW-0732">Signal</keyword>
<keyword evidence="4" id="KW-0862">Zinc</keyword>
<evidence type="ECO:0000313" key="11">
    <source>
        <dbReference type="Proteomes" id="UP000594260"/>
    </source>
</evidence>
<dbReference type="PROSITE" id="PS50081">
    <property type="entry name" value="ZF_DAG_PE_2"/>
    <property type="match status" value="1"/>
</dbReference>
<dbReference type="AlphaFoldDB" id="A0A7M7JQD8"/>
<feature type="domain" description="SARAH" evidence="9">
    <location>
        <begin position="392"/>
        <end position="439"/>
    </location>
</feature>
<dbReference type="InterPro" id="IPR002219">
    <property type="entry name" value="PKC_DAG/PE"/>
</dbReference>
<dbReference type="SUPFAM" id="SSF57889">
    <property type="entry name" value="Cysteine-rich domain"/>
    <property type="match status" value="1"/>
</dbReference>
<keyword evidence="3" id="KW-0479">Metal-binding</keyword>
<dbReference type="OrthoDB" id="74314at2759"/>
<evidence type="ECO:0000313" key="10">
    <source>
        <dbReference type="EnsemblMetazoa" id="XP_022654673"/>
    </source>
</evidence>
<dbReference type="SUPFAM" id="SSF54236">
    <property type="entry name" value="Ubiquitin-like"/>
    <property type="match status" value="1"/>
</dbReference>
<feature type="domain" description="Phorbol-ester/DAG-type" evidence="7">
    <location>
        <begin position="149"/>
        <end position="201"/>
    </location>
</feature>
<dbReference type="CDD" id="cd21885">
    <property type="entry name" value="SARAH_RASSF1-like"/>
    <property type="match status" value="1"/>
</dbReference>
<dbReference type="Pfam" id="PF16517">
    <property type="entry name" value="Nore1-SARAH"/>
    <property type="match status" value="1"/>
</dbReference>
<protein>
    <recommendedName>
        <fullName evidence="12">Ras association domain-containing protein 1</fullName>
    </recommendedName>
</protein>
<dbReference type="GO" id="GO:0007165">
    <property type="term" value="P:signal transduction"/>
    <property type="evidence" value="ECO:0007669"/>
    <property type="project" value="InterPro"/>
</dbReference>
<dbReference type="RefSeq" id="XP_022654673.1">
    <property type="nucleotide sequence ID" value="XM_022798938.1"/>
</dbReference>
<keyword evidence="5" id="KW-0963">Cytoplasm</keyword>
<dbReference type="PROSITE" id="PS50200">
    <property type="entry name" value="RA"/>
    <property type="match status" value="1"/>
</dbReference>
<dbReference type="KEGG" id="vde:111247687"/>
<keyword evidence="11" id="KW-1185">Reference proteome</keyword>
<keyword evidence="5" id="KW-0206">Cytoskeleton</keyword>
<dbReference type="GO" id="GO:0046872">
    <property type="term" value="F:metal ion binding"/>
    <property type="evidence" value="ECO:0007669"/>
    <property type="project" value="UniProtKB-KW"/>
</dbReference>